<dbReference type="RefSeq" id="WP_027264084.1">
    <property type="nucleotide sequence ID" value="NZ_FPAW01000012.1"/>
</dbReference>
<dbReference type="AlphaFoldDB" id="A0A1I7BTN0"/>
<dbReference type="Proteomes" id="UP000182466">
    <property type="component" value="Unassembled WGS sequence"/>
</dbReference>
<accession>A0A1I7BTN0</accession>
<dbReference type="EMBL" id="FPAW01000012">
    <property type="protein sequence ID" value="SFT90537.1"/>
    <property type="molecule type" value="Genomic_DNA"/>
</dbReference>
<feature type="transmembrane region" description="Helical" evidence="1">
    <location>
        <begin position="6"/>
        <end position="27"/>
    </location>
</feature>
<evidence type="ECO:0000313" key="3">
    <source>
        <dbReference type="Proteomes" id="UP000182466"/>
    </source>
</evidence>
<evidence type="ECO:0000256" key="1">
    <source>
        <dbReference type="SAM" id="Phobius"/>
    </source>
</evidence>
<name>A0A1I7BTN0_9RHOB</name>
<proteinExistence type="predicted"/>
<keyword evidence="1" id="KW-0472">Membrane</keyword>
<protein>
    <submittedName>
        <fullName evidence="2">Putative transposase</fullName>
    </submittedName>
</protein>
<gene>
    <name evidence="2" type="ORF">SAMN05216236_11218</name>
</gene>
<keyword evidence="1" id="KW-1133">Transmembrane helix</keyword>
<dbReference type="OrthoDB" id="4315389at2"/>
<evidence type="ECO:0000313" key="2">
    <source>
        <dbReference type="EMBL" id="SFT90537.1"/>
    </source>
</evidence>
<reference evidence="2 3" key="1">
    <citation type="submission" date="2016-10" db="EMBL/GenBank/DDBJ databases">
        <authorList>
            <person name="de Groot N.N."/>
        </authorList>
    </citation>
    <scope>NUCLEOTIDE SEQUENCE [LARGE SCALE GENOMIC DNA]</scope>
    <source>
        <strain evidence="2 3">CGMCC 1.10959</strain>
    </source>
</reference>
<keyword evidence="3" id="KW-1185">Reference proteome</keyword>
<organism evidence="2 3">
    <name type="scientific">Sedimentitalea nanhaiensis</name>
    <dbReference type="NCBI Taxonomy" id="999627"/>
    <lineage>
        <taxon>Bacteria</taxon>
        <taxon>Pseudomonadati</taxon>
        <taxon>Pseudomonadota</taxon>
        <taxon>Alphaproteobacteria</taxon>
        <taxon>Rhodobacterales</taxon>
        <taxon>Paracoccaceae</taxon>
        <taxon>Sedimentitalea</taxon>
    </lineage>
</organism>
<sequence length="74" mass="8457">MNWRLLLNAWVWPIYVLQVTYLSNIIVQDHRFSKKLTQPPFRQIASQSPAGQRMKGFEPFGSASATLDGIEVAH</sequence>
<keyword evidence="1" id="KW-0812">Transmembrane</keyword>